<dbReference type="AlphaFoldDB" id="A0AAP2D7Q3"/>
<dbReference type="InterPro" id="IPR025345">
    <property type="entry name" value="DUF4249"/>
</dbReference>
<comment type="caution">
    <text evidence="1">The sequence shown here is derived from an EMBL/GenBank/DDBJ whole genome shotgun (WGS) entry which is preliminary data.</text>
</comment>
<reference evidence="1 2" key="1">
    <citation type="submission" date="2021-05" db="EMBL/GenBank/DDBJ databases">
        <title>A Polyphasic approach of four new species of the genus Ohtaekwangia: Ohtaekwangia histidinii sp. nov., Ohtaekwangia cretensis sp. nov., Ohtaekwangia indiensis sp. nov., Ohtaekwangia reichenbachii sp. nov. from diverse environment.</title>
        <authorList>
            <person name="Octaviana S."/>
        </authorList>
    </citation>
    <scope>NUCLEOTIDE SEQUENCE [LARGE SCALE GENOMIC DNA]</scope>
    <source>
        <strain evidence="1 2">PWU37</strain>
    </source>
</reference>
<protein>
    <submittedName>
        <fullName evidence="1">DUF4249 family protein</fullName>
    </submittedName>
</protein>
<proteinExistence type="predicted"/>
<accession>A0AAP2D7Q3</accession>
<name>A0AAP2D7Q3_9BACT</name>
<dbReference type="Pfam" id="PF14054">
    <property type="entry name" value="DUF4249"/>
    <property type="match status" value="1"/>
</dbReference>
<sequence>MRNIVNLLFIALLFTGCEKVIDLDYKGNQSRLVIEGNINNEAGPYYVRISKSIGLSESGEYPAIDNAQVMIGDDGGHSETLVPQGGGTYATSFLEGVEGRTYTLTVVVEGQTYTARSMMPHYVPFDSLNVGQVSIGGDIEYQLIPVYTDPMVEGNNYRFVLSKNDKLFNQHMIQNDLLRNGLVNKLRLEMDDDKLDLQPGDRVTLTMQCVDAAVALYYTTLALMGDTGPGGGTTPNNPPGNISNGALGVFSAHTVAVRSVTIP</sequence>
<evidence type="ECO:0000313" key="1">
    <source>
        <dbReference type="EMBL" id="MBT1686141.1"/>
    </source>
</evidence>
<organism evidence="1 2">
    <name type="scientific">Dawidia soli</name>
    <dbReference type="NCBI Taxonomy" id="2782352"/>
    <lineage>
        <taxon>Bacteria</taxon>
        <taxon>Pseudomonadati</taxon>
        <taxon>Bacteroidota</taxon>
        <taxon>Cytophagia</taxon>
        <taxon>Cytophagales</taxon>
        <taxon>Chryseotaleaceae</taxon>
        <taxon>Dawidia</taxon>
    </lineage>
</organism>
<dbReference type="Proteomes" id="UP001319180">
    <property type="component" value="Unassembled WGS sequence"/>
</dbReference>
<gene>
    <name evidence="1" type="ORF">KK078_06210</name>
</gene>
<dbReference type="PROSITE" id="PS51257">
    <property type="entry name" value="PROKAR_LIPOPROTEIN"/>
    <property type="match status" value="1"/>
</dbReference>
<dbReference type="EMBL" id="JAHESC010000006">
    <property type="protein sequence ID" value="MBT1686141.1"/>
    <property type="molecule type" value="Genomic_DNA"/>
</dbReference>
<keyword evidence="2" id="KW-1185">Reference proteome</keyword>
<evidence type="ECO:0000313" key="2">
    <source>
        <dbReference type="Proteomes" id="UP001319180"/>
    </source>
</evidence>
<dbReference type="RefSeq" id="WP_254089380.1">
    <property type="nucleotide sequence ID" value="NZ_JAHESC010000006.1"/>
</dbReference>